<dbReference type="GO" id="GO:0006508">
    <property type="term" value="P:proteolysis"/>
    <property type="evidence" value="ECO:0007669"/>
    <property type="project" value="InterPro"/>
</dbReference>
<dbReference type="InterPro" id="IPR002410">
    <property type="entry name" value="Peptidase_S33"/>
</dbReference>
<organism evidence="4 5">
    <name type="scientific">Corynebacterium lizhenjunii</name>
    <dbReference type="NCBI Taxonomy" id="2709394"/>
    <lineage>
        <taxon>Bacteria</taxon>
        <taxon>Bacillati</taxon>
        <taxon>Actinomycetota</taxon>
        <taxon>Actinomycetes</taxon>
        <taxon>Mycobacteriales</taxon>
        <taxon>Corynebacteriaceae</taxon>
        <taxon>Corynebacterium</taxon>
    </lineage>
</organism>
<sequence length="425" mass="47460">MSTPEIRRFGHTFKEHTLTVPWDYDNPEGGTFELFAREIIPPGGQDYPVIVYLQGGPGFPAPRPYGTNGEFGGVLGAAAKKYRWILLDQRGTGRSHRIDGASPEEDRSVERLRLLRQDNIVRDAEALREHLGIKRWTLFGQSFGGFCITAYVSLAPESVEHAYLTGGLPTLDKPVDELYRATYRKLLARQNRFYAEIPWARARVEEIIHHLDNSEELLPTGERLSSRRFRTIGIELGQGTGFDSLAYLLEDPFHPHGGEKRLRTDFLAGVGQRVSFADGPLYAAIHESIYGGVGGAGATNWSAQRVREEFPEFAEDGTYLTGEHIYSWQFEEDPALRPFAQGAQDLAQYHWQASPYDAAVLADAPATAAAAVYLDDIYVPFEESMATAATYRDLRLHVTNKYQHNGIGVDGAGIFTELQLLVDDH</sequence>
<dbReference type="Pfam" id="PF00561">
    <property type="entry name" value="Abhydrolase_1"/>
    <property type="match status" value="1"/>
</dbReference>
<dbReference type="PANTHER" id="PTHR43248">
    <property type="entry name" value="2-SUCCINYL-6-HYDROXY-2,4-CYCLOHEXADIENE-1-CARBOXYLATE SYNTHASE"/>
    <property type="match status" value="1"/>
</dbReference>
<dbReference type="GO" id="GO:0004177">
    <property type="term" value="F:aminopeptidase activity"/>
    <property type="evidence" value="ECO:0007669"/>
    <property type="project" value="UniProtKB-EC"/>
</dbReference>
<evidence type="ECO:0000259" key="3">
    <source>
        <dbReference type="Pfam" id="PF00561"/>
    </source>
</evidence>
<gene>
    <name evidence="4" type="ORF">G7Y31_09875</name>
</gene>
<dbReference type="AlphaFoldDB" id="A0A7T0KDL7"/>
<keyword evidence="2 4" id="KW-0378">Hydrolase</keyword>
<dbReference type="Gene3D" id="3.40.50.1820">
    <property type="entry name" value="alpha/beta hydrolase"/>
    <property type="match status" value="1"/>
</dbReference>
<dbReference type="KEGG" id="cliz:G7Y31_09875"/>
<feature type="domain" description="AB hydrolase-1" evidence="3">
    <location>
        <begin position="48"/>
        <end position="244"/>
    </location>
</feature>
<dbReference type="PRINTS" id="PR00793">
    <property type="entry name" value="PROAMNOPTASE"/>
</dbReference>
<reference evidence="4 5" key="1">
    <citation type="submission" date="2020-11" db="EMBL/GenBank/DDBJ databases">
        <title>Corynebacterium sp. ZJ-599.</title>
        <authorList>
            <person name="Zhou J."/>
        </authorList>
    </citation>
    <scope>NUCLEOTIDE SEQUENCE [LARGE SCALE GENOMIC DNA]</scope>
    <source>
        <strain evidence="4 5">ZJ-599</strain>
    </source>
</reference>
<dbReference type="InterPro" id="IPR051601">
    <property type="entry name" value="Serine_prot/Carboxylest_S33"/>
</dbReference>
<dbReference type="RefSeq" id="WP_165009616.1">
    <property type="nucleotide sequence ID" value="NZ_CP064954.1"/>
</dbReference>
<comment type="similarity">
    <text evidence="1">Belongs to the peptidase S33 family.</text>
</comment>
<evidence type="ECO:0000256" key="2">
    <source>
        <dbReference type="ARBA" id="ARBA00022801"/>
    </source>
</evidence>
<dbReference type="EMBL" id="CP064954">
    <property type="protein sequence ID" value="QPK78831.1"/>
    <property type="molecule type" value="Genomic_DNA"/>
</dbReference>
<dbReference type="PANTHER" id="PTHR43248:SF2">
    <property type="entry name" value="PROLYL AMINOPEPTIDASE"/>
    <property type="match status" value="1"/>
</dbReference>
<accession>A0A7T0KDL7</accession>
<protein>
    <submittedName>
        <fullName evidence="4">Alpha/beta fold hydrolase</fullName>
    </submittedName>
</protein>
<dbReference type="Proteomes" id="UP000594681">
    <property type="component" value="Chromosome"/>
</dbReference>
<proteinExistence type="inferred from homology"/>
<evidence type="ECO:0000313" key="4">
    <source>
        <dbReference type="EMBL" id="QPK78831.1"/>
    </source>
</evidence>
<evidence type="ECO:0000313" key="5">
    <source>
        <dbReference type="Proteomes" id="UP000594681"/>
    </source>
</evidence>
<evidence type="ECO:0000256" key="1">
    <source>
        <dbReference type="ARBA" id="ARBA00010088"/>
    </source>
</evidence>
<dbReference type="InterPro" id="IPR000073">
    <property type="entry name" value="AB_hydrolase_1"/>
</dbReference>
<dbReference type="InterPro" id="IPR029058">
    <property type="entry name" value="AB_hydrolase_fold"/>
</dbReference>
<name>A0A7T0KDL7_9CORY</name>
<dbReference type="SUPFAM" id="SSF53474">
    <property type="entry name" value="alpha/beta-Hydrolases"/>
    <property type="match status" value="1"/>
</dbReference>
<keyword evidence="5" id="KW-1185">Reference proteome</keyword>